<keyword evidence="3" id="KW-0418">Kinase</keyword>
<evidence type="ECO:0000256" key="1">
    <source>
        <dbReference type="ARBA" id="ARBA00038240"/>
    </source>
</evidence>
<dbReference type="GO" id="GO:0004413">
    <property type="term" value="F:homoserine kinase activity"/>
    <property type="evidence" value="ECO:0007669"/>
    <property type="project" value="TreeGrafter"/>
</dbReference>
<evidence type="ECO:0000313" key="3">
    <source>
        <dbReference type="EMBL" id="SQI59811.1"/>
    </source>
</evidence>
<dbReference type="PANTHER" id="PTHR21064:SF6">
    <property type="entry name" value="AMINOGLYCOSIDE PHOSPHOTRANSFERASE DOMAIN-CONTAINING PROTEIN"/>
    <property type="match status" value="1"/>
</dbReference>
<keyword evidence="3" id="KW-0808">Transferase</keyword>
<feature type="domain" description="Aminoglycoside phosphotransferase" evidence="2">
    <location>
        <begin position="32"/>
        <end position="246"/>
    </location>
</feature>
<evidence type="ECO:0000313" key="4">
    <source>
        <dbReference type="Proteomes" id="UP000249134"/>
    </source>
</evidence>
<dbReference type="EMBL" id="LS483476">
    <property type="protein sequence ID" value="SQI59811.1"/>
    <property type="molecule type" value="Genomic_DNA"/>
</dbReference>
<proteinExistence type="inferred from homology"/>
<comment type="similarity">
    <text evidence="1">Belongs to the pseudomonas-type ThrB family.</text>
</comment>
<evidence type="ECO:0000259" key="2">
    <source>
        <dbReference type="Pfam" id="PF01636"/>
    </source>
</evidence>
<dbReference type="InterPro" id="IPR011009">
    <property type="entry name" value="Kinase-like_dom_sf"/>
</dbReference>
<dbReference type="SUPFAM" id="SSF56112">
    <property type="entry name" value="Protein kinase-like (PK-like)"/>
    <property type="match status" value="1"/>
</dbReference>
<dbReference type="GO" id="GO:0009088">
    <property type="term" value="P:threonine biosynthetic process"/>
    <property type="evidence" value="ECO:0007669"/>
    <property type="project" value="TreeGrafter"/>
</dbReference>
<dbReference type="Pfam" id="PF01636">
    <property type="entry name" value="APH"/>
    <property type="match status" value="1"/>
</dbReference>
<dbReference type="PANTHER" id="PTHR21064">
    <property type="entry name" value="AMINOGLYCOSIDE PHOSPHOTRANSFERASE DOMAIN-CONTAINING PROTEIN-RELATED"/>
    <property type="match status" value="1"/>
</dbReference>
<dbReference type="RefSeq" id="WP_066139176.1">
    <property type="nucleotide sequence ID" value="NZ_CBCSGM010000001.1"/>
</dbReference>
<dbReference type="InterPro" id="IPR002575">
    <property type="entry name" value="Aminoglycoside_PTrfase"/>
</dbReference>
<name>A0A2X4W9F1_LEDLE</name>
<organism evidence="3 4">
    <name type="scientific">Lederbergia lenta</name>
    <name type="common">Bacillus lentus</name>
    <dbReference type="NCBI Taxonomy" id="1467"/>
    <lineage>
        <taxon>Bacteria</taxon>
        <taxon>Bacillati</taxon>
        <taxon>Bacillota</taxon>
        <taxon>Bacilli</taxon>
        <taxon>Bacillales</taxon>
        <taxon>Bacillaceae</taxon>
        <taxon>Lederbergia</taxon>
    </lineage>
</organism>
<dbReference type="Gene3D" id="3.90.1200.10">
    <property type="match status" value="1"/>
</dbReference>
<dbReference type="AlphaFoldDB" id="A0A2X4W9F1"/>
<dbReference type="InterPro" id="IPR050249">
    <property type="entry name" value="Pseudomonas-type_ThrB"/>
</dbReference>
<reference evidence="3 4" key="1">
    <citation type="submission" date="2018-06" db="EMBL/GenBank/DDBJ databases">
        <authorList>
            <consortium name="Pathogen Informatics"/>
            <person name="Doyle S."/>
        </authorList>
    </citation>
    <scope>NUCLEOTIDE SEQUENCE [LARGE SCALE GENOMIC DNA]</scope>
    <source>
        <strain evidence="3 4">NCTC4824</strain>
    </source>
</reference>
<dbReference type="STRING" id="1348624.GCA_001591545_01528"/>
<accession>A0A2X4W9F1</accession>
<dbReference type="KEGG" id="blen:NCTC4824_02478"/>
<gene>
    <name evidence="3" type="ORF">NCTC4824_02478</name>
</gene>
<sequence>MNSEIPNAKTIEKELIKYYDLKGINKVTYLGKSENVTFSIETVNKEKYLLKRHTDTHAKSVIESEMLWIEALEANTTLKVQMPVRNINNQFTTKVIHEKTGKQSYWTLQVWIEGEILNRQPTDSELEKLARLMVTLHGHSVAWNAPEIFERPYYNTENLLSSLNQLKQSLPSNVMSFDHYRILKEATDKIATVINSQDKNCNTWGIIHSDIHESNYVFNQGKPAIIDFSSCGFGFYLFDIAETFLHLIPNNRKKLITYYQKERSLQGEYCELLEAFFIWAIIRNFAFLSKNVNEHNELARTIPMVVDEFCRKFLIEERFLFN</sequence>
<dbReference type="Proteomes" id="UP000249134">
    <property type="component" value="Chromosome 1"/>
</dbReference>
<keyword evidence="4" id="KW-1185">Reference proteome</keyword>
<protein>
    <submittedName>
        <fullName evidence="3">Homoserine kinase type II (Protein kinase fold)</fullName>
    </submittedName>
</protein>